<dbReference type="Pfam" id="PF03269">
    <property type="entry name" value="DUF268"/>
    <property type="match status" value="1"/>
</dbReference>
<reference evidence="1 2" key="1">
    <citation type="submission" date="2012-02" db="EMBL/GenBank/DDBJ databases">
        <title>The Genome Sequence of Parabacteroides distasonis CL09T03C24.</title>
        <authorList>
            <consortium name="The Broad Institute Genome Sequencing Platform"/>
            <person name="Earl A."/>
            <person name="Ward D."/>
            <person name="Feldgarden M."/>
            <person name="Gevers D."/>
            <person name="Zitomersky N.L."/>
            <person name="Coyne M.J."/>
            <person name="Comstock L.E."/>
            <person name="Young S.K."/>
            <person name="Zeng Q."/>
            <person name="Gargeya S."/>
            <person name="Fitzgerald M."/>
            <person name="Haas B."/>
            <person name="Abouelleil A."/>
            <person name="Alvarado L."/>
            <person name="Arachchi H.M."/>
            <person name="Berlin A."/>
            <person name="Chapman S.B."/>
            <person name="Gearin G."/>
            <person name="Goldberg J."/>
            <person name="Griggs A."/>
            <person name="Gujja S."/>
            <person name="Hansen M."/>
            <person name="Heiman D."/>
            <person name="Howarth C."/>
            <person name="Larimer J."/>
            <person name="Lui A."/>
            <person name="MacDonald P.J.P."/>
            <person name="McCowen C."/>
            <person name="Montmayeur A."/>
            <person name="Murphy C."/>
            <person name="Neiman D."/>
            <person name="Pearson M."/>
            <person name="Priest M."/>
            <person name="Roberts A."/>
            <person name="Saif S."/>
            <person name="Shea T."/>
            <person name="Sisk P."/>
            <person name="Stolte C."/>
            <person name="Sykes S."/>
            <person name="Wortman J."/>
            <person name="Nusbaum C."/>
            <person name="Birren B."/>
        </authorList>
    </citation>
    <scope>NUCLEOTIDE SEQUENCE [LARGE SCALE GENOMIC DNA]</scope>
    <source>
        <strain evidence="1 2">CL09T03C24</strain>
    </source>
</reference>
<name>A0AAD2YJ78_PARDI</name>
<accession>A0AAD2YJ78</accession>
<dbReference type="EMBL" id="AGZN01000012">
    <property type="protein sequence ID" value="EKN29691.1"/>
    <property type="molecule type" value="Genomic_DNA"/>
</dbReference>
<organism evidence="1 2">
    <name type="scientific">Parabacteroides distasonis CL09T03C24</name>
    <dbReference type="NCBI Taxonomy" id="999417"/>
    <lineage>
        <taxon>Bacteria</taxon>
        <taxon>Pseudomonadati</taxon>
        <taxon>Bacteroidota</taxon>
        <taxon>Bacteroidia</taxon>
        <taxon>Bacteroidales</taxon>
        <taxon>Tannerellaceae</taxon>
        <taxon>Parabacteroides</taxon>
    </lineage>
</organism>
<dbReference type="RefSeq" id="WP_005864093.1">
    <property type="nucleotide sequence ID" value="NZ_JH976486.1"/>
</dbReference>
<dbReference type="SUPFAM" id="SSF53335">
    <property type="entry name" value="S-adenosyl-L-methionine-dependent methyltransferases"/>
    <property type="match status" value="1"/>
</dbReference>
<sequence>MNVRKILSVCKNKINFYSYLYLGVTLMSGRMSFNKYKRLKADLKVLKSQYSDISELFPVTCLYPCYSDQEENAGSLSFHYFFQDLYVANCVKNNNPNRHVDIGSRIDGFVAHVASFREIEVLDIRPMQDNIPNVVFHQADLMRAGGLQLGPVDSVSCLHALEHFGLGRYGDPICYDGYFIGFKNITNLLDTGGRFYFSVPMGEQRIEFHAHRVFSLKFLLEMITPFFDIRTFSYVDDSNSFHKEVKLTQELIEANCGCHFGCAIFDLIKK</sequence>
<dbReference type="Proteomes" id="UP000006262">
    <property type="component" value="Unassembled WGS sequence"/>
</dbReference>
<comment type="caution">
    <text evidence="1">The sequence shown here is derived from an EMBL/GenBank/DDBJ whole genome shotgun (WGS) entry which is preliminary data.</text>
</comment>
<evidence type="ECO:0008006" key="3">
    <source>
        <dbReference type="Google" id="ProtNLM"/>
    </source>
</evidence>
<proteinExistence type="predicted"/>
<protein>
    <recommendedName>
        <fullName evidence="3">DUF268 domain-containing protein</fullName>
    </recommendedName>
</protein>
<gene>
    <name evidence="1" type="ORF">HMPREF1059_01292</name>
</gene>
<dbReference type="AlphaFoldDB" id="A0AAD2YJ78"/>
<evidence type="ECO:0000313" key="2">
    <source>
        <dbReference type="Proteomes" id="UP000006262"/>
    </source>
</evidence>
<dbReference type="InterPro" id="IPR029063">
    <property type="entry name" value="SAM-dependent_MTases_sf"/>
</dbReference>
<evidence type="ECO:0000313" key="1">
    <source>
        <dbReference type="EMBL" id="EKN29691.1"/>
    </source>
</evidence>
<dbReference type="InterPro" id="IPR004951">
    <property type="entry name" value="DUF268_CAE_spp"/>
</dbReference>
<dbReference type="Gene3D" id="3.40.50.150">
    <property type="entry name" value="Vaccinia Virus protein VP39"/>
    <property type="match status" value="1"/>
</dbReference>